<dbReference type="AlphaFoldDB" id="A0AB38DPJ8"/>
<name>A0AB38DPJ8_9NEIS</name>
<evidence type="ECO:0000313" key="1">
    <source>
        <dbReference type="EMBL" id="SNU79100.1"/>
    </source>
</evidence>
<evidence type="ECO:0000313" key="2">
    <source>
        <dbReference type="Proteomes" id="UP000215033"/>
    </source>
</evidence>
<accession>A0AB38DPJ8</accession>
<dbReference type="Proteomes" id="UP000215033">
    <property type="component" value="Chromosome 1"/>
</dbReference>
<dbReference type="KEGG" id="nzo:SAMEA4504057_0587"/>
<organism evidence="1 2">
    <name type="scientific">Neisseria zoodegmatis</name>
    <dbReference type="NCBI Taxonomy" id="326523"/>
    <lineage>
        <taxon>Bacteria</taxon>
        <taxon>Pseudomonadati</taxon>
        <taxon>Pseudomonadota</taxon>
        <taxon>Betaproteobacteria</taxon>
        <taxon>Neisseriales</taxon>
        <taxon>Neisseriaceae</taxon>
        <taxon>Neisseria</taxon>
    </lineage>
</organism>
<reference evidence="1 2" key="1">
    <citation type="submission" date="2017-06" db="EMBL/GenBank/DDBJ databases">
        <authorList>
            <consortium name="Pathogen Informatics"/>
        </authorList>
    </citation>
    <scope>NUCLEOTIDE SEQUENCE [LARGE SCALE GENOMIC DNA]</scope>
    <source>
        <strain evidence="1 2">NCTC12230</strain>
    </source>
</reference>
<dbReference type="EMBL" id="LT906434">
    <property type="protein sequence ID" value="SNU79100.1"/>
    <property type="molecule type" value="Genomic_DNA"/>
</dbReference>
<protein>
    <submittedName>
        <fullName evidence="1">Uncharacterized protein</fullName>
    </submittedName>
</protein>
<proteinExistence type="predicted"/>
<sequence length="70" mass="7784">MSAHYSRFAESLNKLCVQIVDDSVSKTSGRDLYKAPICGAFVRCVLPARLPICVICLHSLRCYALNCIHI</sequence>
<gene>
    <name evidence="1" type="ORF">SAMEA4504057_00587</name>
</gene>